<dbReference type="Proteomes" id="UP000830639">
    <property type="component" value="Chromosome"/>
</dbReference>
<keyword evidence="3" id="KW-1133">Transmembrane helix</keyword>
<feature type="transmembrane region" description="Helical" evidence="3">
    <location>
        <begin position="69"/>
        <end position="88"/>
    </location>
</feature>
<dbReference type="EMBL" id="CP096034">
    <property type="protein sequence ID" value="UPM52544.1"/>
    <property type="molecule type" value="Genomic_DNA"/>
</dbReference>
<dbReference type="RefSeq" id="WP_248265909.1">
    <property type="nucleotide sequence ID" value="NZ_CP096034.1"/>
</dbReference>
<evidence type="ECO:0000256" key="2">
    <source>
        <dbReference type="ARBA" id="ARBA00007362"/>
    </source>
</evidence>
<evidence type="ECO:0000256" key="1">
    <source>
        <dbReference type="ARBA" id="ARBA00004127"/>
    </source>
</evidence>
<feature type="domain" description="EamA" evidence="4">
    <location>
        <begin position="10"/>
        <end position="141"/>
    </location>
</feature>
<comment type="subcellular location">
    <subcellularLocation>
        <location evidence="1">Endomembrane system</location>
        <topology evidence="1">Multi-pass membrane protein</topology>
    </subcellularLocation>
</comment>
<feature type="transmembrane region" description="Helical" evidence="3">
    <location>
        <begin position="35"/>
        <end position="57"/>
    </location>
</feature>
<evidence type="ECO:0000313" key="5">
    <source>
        <dbReference type="EMBL" id="UPM52544.1"/>
    </source>
</evidence>
<dbReference type="InterPro" id="IPR037185">
    <property type="entry name" value="EmrE-like"/>
</dbReference>
<feature type="transmembrane region" description="Helical" evidence="3">
    <location>
        <begin position="182"/>
        <end position="201"/>
    </location>
</feature>
<protein>
    <submittedName>
        <fullName evidence="5">DMT family transporter</fullName>
    </submittedName>
</protein>
<feature type="transmembrane region" description="Helical" evidence="3">
    <location>
        <begin position="12"/>
        <end position="29"/>
    </location>
</feature>
<evidence type="ECO:0000256" key="3">
    <source>
        <dbReference type="SAM" id="Phobius"/>
    </source>
</evidence>
<dbReference type="PANTHER" id="PTHR22911:SF102">
    <property type="entry name" value="MEMBRANE PROTEIN"/>
    <property type="match status" value="1"/>
</dbReference>
<reference evidence="5 6" key="1">
    <citation type="submission" date="2022-04" db="EMBL/GenBank/DDBJ databases">
        <title>Mechanism of arsenic methylation and mitigation arsenic toxicity by Bacillus sp. LH14 from an Arsenic-Contaminated Paddy Soil.</title>
        <authorList>
            <person name="Wang D."/>
        </authorList>
    </citation>
    <scope>NUCLEOTIDE SEQUENCE [LARGE SCALE GENOMIC DNA]</scope>
    <source>
        <strain evidence="5 6">LH14</strain>
    </source>
</reference>
<keyword evidence="3" id="KW-0812">Transmembrane</keyword>
<accession>A0ABY4JFE1</accession>
<gene>
    <name evidence="5" type="ORF">MY490_11895</name>
</gene>
<feature type="transmembrane region" description="Helical" evidence="3">
    <location>
        <begin position="152"/>
        <end position="170"/>
    </location>
</feature>
<sequence>MENKAVNKKATISIIIAMATFGTVGFVAPKTGLKAIDLVFIRCVFASIFLFSVWYFSGLAKKEIFNKKDITLSLFSGILLVLNWVFLFKSFENLSVTISVSIYYLAPVILFLLGSIIYKEKITVIPLLGVLSSFIGSILLSGINSDFTLDKFLSSGVIWAFLAAIFYGLLMIVNKGITQTSSYFTTLLQTTLGFLLLIPFVKFDSFQNLHLENWSFILIIGFVHTGIIYALFFGNIRFLPSNMIAVLTFLDPAVAIVLDTVITGFKPTPTQVVGIFMTFLGIALILLLNSPKKVSQNSNEKIAN</sequence>
<feature type="transmembrane region" description="Helical" evidence="3">
    <location>
        <begin position="122"/>
        <end position="140"/>
    </location>
</feature>
<comment type="similarity">
    <text evidence="2">Belongs to the EamA transporter family.</text>
</comment>
<feature type="transmembrane region" description="Helical" evidence="3">
    <location>
        <begin position="244"/>
        <end position="265"/>
    </location>
</feature>
<keyword evidence="3" id="KW-0472">Membrane</keyword>
<feature type="domain" description="EamA" evidence="4">
    <location>
        <begin position="155"/>
        <end position="286"/>
    </location>
</feature>
<feature type="transmembrane region" description="Helical" evidence="3">
    <location>
        <begin position="271"/>
        <end position="288"/>
    </location>
</feature>
<keyword evidence="6" id="KW-1185">Reference proteome</keyword>
<organism evidence="5 6">
    <name type="scientific">Gottfriedia acidiceleris</name>
    <dbReference type="NCBI Taxonomy" id="371036"/>
    <lineage>
        <taxon>Bacteria</taxon>
        <taxon>Bacillati</taxon>
        <taxon>Bacillota</taxon>
        <taxon>Bacilli</taxon>
        <taxon>Bacillales</taxon>
        <taxon>Bacillaceae</taxon>
        <taxon>Gottfriedia</taxon>
    </lineage>
</organism>
<feature type="transmembrane region" description="Helical" evidence="3">
    <location>
        <begin position="213"/>
        <end position="232"/>
    </location>
</feature>
<dbReference type="Pfam" id="PF00892">
    <property type="entry name" value="EamA"/>
    <property type="match status" value="2"/>
</dbReference>
<name>A0ABY4JFE1_9BACI</name>
<dbReference type="PANTHER" id="PTHR22911">
    <property type="entry name" value="ACYL-MALONYL CONDENSING ENZYME-RELATED"/>
    <property type="match status" value="1"/>
</dbReference>
<evidence type="ECO:0000313" key="6">
    <source>
        <dbReference type="Proteomes" id="UP000830639"/>
    </source>
</evidence>
<dbReference type="SUPFAM" id="SSF103481">
    <property type="entry name" value="Multidrug resistance efflux transporter EmrE"/>
    <property type="match status" value="2"/>
</dbReference>
<feature type="transmembrane region" description="Helical" evidence="3">
    <location>
        <begin position="94"/>
        <end position="115"/>
    </location>
</feature>
<dbReference type="InterPro" id="IPR000620">
    <property type="entry name" value="EamA_dom"/>
</dbReference>
<proteinExistence type="inferred from homology"/>
<evidence type="ECO:0000259" key="4">
    <source>
        <dbReference type="Pfam" id="PF00892"/>
    </source>
</evidence>